<evidence type="ECO:0000256" key="5">
    <source>
        <dbReference type="ARBA" id="ARBA00022729"/>
    </source>
</evidence>
<keyword evidence="4" id="KW-0858">Xylan degradation</keyword>
<evidence type="ECO:0000256" key="1">
    <source>
        <dbReference type="ARBA" id="ARBA00004613"/>
    </source>
</evidence>
<dbReference type="Proteomes" id="UP000016922">
    <property type="component" value="Unassembled WGS sequence"/>
</dbReference>
<reference evidence="12 13" key="1">
    <citation type="journal article" date="2013" name="BMC Genomics">
        <title>Genomics-driven discovery of the pneumocandin biosynthetic gene cluster in the fungus Glarea lozoyensis.</title>
        <authorList>
            <person name="Chen L."/>
            <person name="Yue Q."/>
            <person name="Zhang X."/>
            <person name="Xiang M."/>
            <person name="Wang C."/>
            <person name="Li S."/>
            <person name="Che Y."/>
            <person name="Ortiz-Lopez F.J."/>
            <person name="Bills G.F."/>
            <person name="Liu X."/>
            <person name="An Z."/>
        </authorList>
    </citation>
    <scope>NUCLEOTIDE SEQUENCE [LARGE SCALE GENOMIC DNA]</scope>
    <source>
        <strain evidence="13">ATCC 20868 / MF5171</strain>
    </source>
</reference>
<dbReference type="AlphaFoldDB" id="S3CC84"/>
<protein>
    <recommendedName>
        <fullName evidence="2">feruloyl esterase</fullName>
        <ecNumber evidence="2">3.1.1.73</ecNumber>
    </recommendedName>
</protein>
<keyword evidence="3" id="KW-0964">Secreted</keyword>
<dbReference type="InterPro" id="IPR043595">
    <property type="entry name" value="FaeB/C/D"/>
</dbReference>
<dbReference type="eggNOG" id="ENOG502SBTI">
    <property type="taxonomic scope" value="Eukaryota"/>
</dbReference>
<evidence type="ECO:0000256" key="10">
    <source>
        <dbReference type="SAM" id="MobiDB-lite"/>
    </source>
</evidence>
<dbReference type="SUPFAM" id="SSF53474">
    <property type="entry name" value="alpha/beta-Hydrolases"/>
    <property type="match status" value="1"/>
</dbReference>
<evidence type="ECO:0000256" key="3">
    <source>
        <dbReference type="ARBA" id="ARBA00022525"/>
    </source>
</evidence>
<proteinExistence type="predicted"/>
<evidence type="ECO:0000256" key="2">
    <source>
        <dbReference type="ARBA" id="ARBA00013091"/>
    </source>
</evidence>
<evidence type="ECO:0000256" key="9">
    <source>
        <dbReference type="ARBA" id="ARBA00034075"/>
    </source>
</evidence>
<evidence type="ECO:0000313" key="12">
    <source>
        <dbReference type="EMBL" id="EPE24177.1"/>
    </source>
</evidence>
<evidence type="ECO:0000256" key="6">
    <source>
        <dbReference type="ARBA" id="ARBA00022801"/>
    </source>
</evidence>
<dbReference type="GeneID" id="19467078"/>
<name>S3CC84_GLAL2</name>
<evidence type="ECO:0000256" key="11">
    <source>
        <dbReference type="SAM" id="SignalP"/>
    </source>
</evidence>
<dbReference type="InterPro" id="IPR029058">
    <property type="entry name" value="AB_hydrolase_fold"/>
</dbReference>
<dbReference type="PANTHER" id="PTHR38050:SF2">
    <property type="entry name" value="FERULOYL ESTERASE C-RELATED"/>
    <property type="match status" value="1"/>
</dbReference>
<dbReference type="GO" id="GO:0005576">
    <property type="term" value="C:extracellular region"/>
    <property type="evidence" value="ECO:0007669"/>
    <property type="project" value="UniProtKB-SubCell"/>
</dbReference>
<keyword evidence="7" id="KW-0119">Carbohydrate metabolism</keyword>
<keyword evidence="8" id="KW-0624">Polysaccharide degradation</keyword>
<dbReference type="EMBL" id="KE145373">
    <property type="protein sequence ID" value="EPE24177.1"/>
    <property type="molecule type" value="Genomic_DNA"/>
</dbReference>
<keyword evidence="13" id="KW-1185">Reference proteome</keyword>
<evidence type="ECO:0000256" key="7">
    <source>
        <dbReference type="ARBA" id="ARBA00023277"/>
    </source>
</evidence>
<dbReference type="PANTHER" id="PTHR38050">
    <property type="match status" value="1"/>
</dbReference>
<comment type="subcellular location">
    <subcellularLocation>
        <location evidence="1">Secreted</location>
    </subcellularLocation>
</comment>
<organism evidence="12 13">
    <name type="scientific">Glarea lozoyensis (strain ATCC 20868 / MF5171)</name>
    <dbReference type="NCBI Taxonomy" id="1116229"/>
    <lineage>
        <taxon>Eukaryota</taxon>
        <taxon>Fungi</taxon>
        <taxon>Dikarya</taxon>
        <taxon>Ascomycota</taxon>
        <taxon>Pezizomycotina</taxon>
        <taxon>Leotiomycetes</taxon>
        <taxon>Helotiales</taxon>
        <taxon>Helotiaceae</taxon>
        <taxon>Glarea</taxon>
    </lineage>
</organism>
<dbReference type="Gene3D" id="3.40.50.1820">
    <property type="entry name" value="alpha/beta hydrolase"/>
    <property type="match status" value="1"/>
</dbReference>
<dbReference type="OrthoDB" id="424610at2759"/>
<dbReference type="GO" id="GO:0030600">
    <property type="term" value="F:feruloyl esterase activity"/>
    <property type="evidence" value="ECO:0007669"/>
    <property type="project" value="UniProtKB-EC"/>
</dbReference>
<sequence length="313" mass="33661">MAINLISKLLLFASLTLATATQSPGCGKPLPKAQQPAGGASHKVQFKQTNGTPRTYLIHIPKGYSSDKPAPLIFSFHGRGKTASSQEELSQFSNEKWNPDGIAVYPQGIENAWQGAPYSKGVDDIEFVTDMIDHITDRYCVNPKRIYAAGKSNGGGFTGTLACSALSSKIAAFAPVSAAFYIPLPKDTSVCEPEFIDIPCKPSRSVPILEFHGSQDDTIAYAGGARSGECLPSVARWVKAWSVRDGLGTCANETVLYGGKVRKWEYGGGKVTGYLTEGLGHAWPSLEANGDNPNGTYFDATPVIMEWFGRWSL</sequence>
<keyword evidence="5 11" id="KW-0732">Signal</keyword>
<evidence type="ECO:0000256" key="8">
    <source>
        <dbReference type="ARBA" id="ARBA00023326"/>
    </source>
</evidence>
<feature type="chain" id="PRO_5004507209" description="feruloyl esterase" evidence="11">
    <location>
        <begin position="21"/>
        <end position="313"/>
    </location>
</feature>
<dbReference type="OMA" id="IAFTMEM"/>
<dbReference type="KEGG" id="glz:GLAREA_08027"/>
<gene>
    <name evidence="12" type="ORF">GLAREA_08027</name>
</gene>
<feature type="signal peptide" evidence="11">
    <location>
        <begin position="1"/>
        <end position="20"/>
    </location>
</feature>
<dbReference type="GO" id="GO:0045493">
    <property type="term" value="P:xylan catabolic process"/>
    <property type="evidence" value="ECO:0007669"/>
    <property type="project" value="UniProtKB-KW"/>
</dbReference>
<dbReference type="EC" id="3.1.1.73" evidence="2"/>
<dbReference type="HOGENOM" id="CLU_027551_3_1_1"/>
<dbReference type="RefSeq" id="XP_008088265.1">
    <property type="nucleotide sequence ID" value="XM_008090074.1"/>
</dbReference>
<accession>S3CC84</accession>
<keyword evidence="6 12" id="KW-0378">Hydrolase</keyword>
<comment type="catalytic activity">
    <reaction evidence="9">
        <text>feruloyl-polysaccharide + H2O = ferulate + polysaccharide.</text>
        <dbReference type="EC" id="3.1.1.73"/>
    </reaction>
</comment>
<evidence type="ECO:0000256" key="4">
    <source>
        <dbReference type="ARBA" id="ARBA00022651"/>
    </source>
</evidence>
<evidence type="ECO:0000313" key="13">
    <source>
        <dbReference type="Proteomes" id="UP000016922"/>
    </source>
</evidence>
<feature type="region of interest" description="Disordered" evidence="10">
    <location>
        <begin position="23"/>
        <end position="43"/>
    </location>
</feature>